<sequence length="286" mass="32631">MKDHKHESSSELEEQLKFFENLEIPYNRDKKAVWDEMTKKIEAIPPRKIVPLIWTRIAVAAVLIMTFSVAFMRFYTTTITCERGRHLAYTLPDNSTVQLNAASTISFAPYWWSFQRQVSLEGEAFFEVEKGSSFIVASELGYTEVLGTSFNIYARDTAYVVFCKTGKVGVHTTKDDQSLILTPSELGLLQKDVLKKQTAIDATISIGWLNNKFLFDNVNLVRVLEELERQYDAKINYEGVVSPDLMYGGFFDKTENIDTALEMIGANFGFSFIKVQENLYNVEINS</sequence>
<evidence type="ECO:0000313" key="4">
    <source>
        <dbReference type="EMBL" id="BDS12553.1"/>
    </source>
</evidence>
<dbReference type="EMBL" id="AP026867">
    <property type="protein sequence ID" value="BDS12553.1"/>
    <property type="molecule type" value="Genomic_DNA"/>
</dbReference>
<dbReference type="PANTHER" id="PTHR30273">
    <property type="entry name" value="PERIPLASMIC SIGNAL SENSOR AND SIGMA FACTOR ACTIVATOR FECR-RELATED"/>
    <property type="match status" value="1"/>
</dbReference>
<protein>
    <submittedName>
        <fullName evidence="4">FecR domain-containing protein</fullName>
    </submittedName>
</protein>
<keyword evidence="1" id="KW-0472">Membrane</keyword>
<accession>A0A915YG69</accession>
<evidence type="ECO:0000259" key="3">
    <source>
        <dbReference type="Pfam" id="PF16344"/>
    </source>
</evidence>
<dbReference type="InterPro" id="IPR032508">
    <property type="entry name" value="FecR_C"/>
</dbReference>
<gene>
    <name evidence="4" type="ORF">AsAng_0032760</name>
</gene>
<name>A0A915YG69_9BACT</name>
<evidence type="ECO:0000256" key="1">
    <source>
        <dbReference type="SAM" id="Phobius"/>
    </source>
</evidence>
<dbReference type="Gene3D" id="2.60.120.1440">
    <property type="match status" value="1"/>
</dbReference>
<dbReference type="InterPro" id="IPR012373">
    <property type="entry name" value="Ferrdict_sens_TM"/>
</dbReference>
<keyword evidence="1" id="KW-0812">Transmembrane</keyword>
<reference evidence="4" key="1">
    <citation type="submission" date="2022-09" db="EMBL/GenBank/DDBJ databases">
        <title>Aureispira anguillicida sp. nov., isolated from Leptocephalus of Japanese eel Anguilla japonica.</title>
        <authorList>
            <person name="Yuasa K."/>
            <person name="Mekata T."/>
            <person name="Ikunari K."/>
        </authorList>
    </citation>
    <scope>NUCLEOTIDE SEQUENCE</scope>
    <source>
        <strain evidence="4">EL160426</strain>
    </source>
</reference>
<proteinExistence type="predicted"/>
<dbReference type="Pfam" id="PF04773">
    <property type="entry name" value="FecR"/>
    <property type="match status" value="1"/>
</dbReference>
<organism evidence="4 5">
    <name type="scientific">Aureispira anguillae</name>
    <dbReference type="NCBI Taxonomy" id="2864201"/>
    <lineage>
        <taxon>Bacteria</taxon>
        <taxon>Pseudomonadati</taxon>
        <taxon>Bacteroidota</taxon>
        <taxon>Saprospiria</taxon>
        <taxon>Saprospirales</taxon>
        <taxon>Saprospiraceae</taxon>
        <taxon>Aureispira</taxon>
    </lineage>
</organism>
<dbReference type="KEGG" id="aup:AsAng_0032760"/>
<evidence type="ECO:0000259" key="2">
    <source>
        <dbReference type="Pfam" id="PF04773"/>
    </source>
</evidence>
<dbReference type="PIRSF" id="PIRSF018266">
    <property type="entry name" value="FecR"/>
    <property type="match status" value="1"/>
</dbReference>
<feature type="domain" description="FecR protein" evidence="2">
    <location>
        <begin position="78"/>
        <end position="168"/>
    </location>
</feature>
<dbReference type="AlphaFoldDB" id="A0A915YG69"/>
<dbReference type="GO" id="GO:0016989">
    <property type="term" value="F:sigma factor antagonist activity"/>
    <property type="evidence" value="ECO:0007669"/>
    <property type="project" value="TreeGrafter"/>
</dbReference>
<keyword evidence="5" id="KW-1185">Reference proteome</keyword>
<dbReference type="PANTHER" id="PTHR30273:SF2">
    <property type="entry name" value="PROTEIN FECR"/>
    <property type="match status" value="1"/>
</dbReference>
<dbReference type="RefSeq" id="WP_264787916.1">
    <property type="nucleotide sequence ID" value="NZ_AP026867.1"/>
</dbReference>
<dbReference type="Gene3D" id="3.55.50.30">
    <property type="match status" value="1"/>
</dbReference>
<dbReference type="Pfam" id="PF16344">
    <property type="entry name" value="FecR_C"/>
    <property type="match status" value="1"/>
</dbReference>
<feature type="domain" description="Protein FecR C-terminal" evidence="3">
    <location>
        <begin position="212"/>
        <end position="278"/>
    </location>
</feature>
<dbReference type="Proteomes" id="UP001060919">
    <property type="component" value="Chromosome"/>
</dbReference>
<dbReference type="InterPro" id="IPR006860">
    <property type="entry name" value="FecR"/>
</dbReference>
<evidence type="ECO:0000313" key="5">
    <source>
        <dbReference type="Proteomes" id="UP001060919"/>
    </source>
</evidence>
<feature type="transmembrane region" description="Helical" evidence="1">
    <location>
        <begin position="49"/>
        <end position="75"/>
    </location>
</feature>
<keyword evidence="1" id="KW-1133">Transmembrane helix</keyword>